<proteinExistence type="predicted"/>
<gene>
    <name evidence="5" type="ORF">COLO4_03317</name>
</gene>
<evidence type="ECO:0000256" key="3">
    <source>
        <dbReference type="ARBA" id="ARBA00022821"/>
    </source>
</evidence>
<comment type="caution">
    <text evidence="5">The sequence shown here is derived from an EMBL/GenBank/DDBJ whole genome shotgun (WGS) entry which is preliminary data.</text>
</comment>
<reference evidence="6" key="1">
    <citation type="submission" date="2013-09" db="EMBL/GenBank/DDBJ databases">
        <title>Corchorus olitorius genome sequencing.</title>
        <authorList>
            <person name="Alam M."/>
            <person name="Haque M.S."/>
            <person name="Islam M.S."/>
            <person name="Emdad E.M."/>
            <person name="Islam M.M."/>
            <person name="Ahmed B."/>
            <person name="Halim A."/>
            <person name="Hossen Q.M.M."/>
            <person name="Hossain M.Z."/>
            <person name="Ahmed R."/>
            <person name="Khan M.M."/>
            <person name="Islam R."/>
            <person name="Rashid M.M."/>
            <person name="Khan S.A."/>
            <person name="Rahman M.S."/>
            <person name="Alam M."/>
            <person name="Yahiya A.S."/>
            <person name="Khan M.S."/>
            <person name="Azam M.S."/>
            <person name="Haque T."/>
            <person name="Lashkar M.Z.H."/>
            <person name="Akhand A.I."/>
            <person name="Morshed G."/>
            <person name="Roy S."/>
            <person name="Uddin K.S."/>
            <person name="Rabeya T."/>
            <person name="Hossain A.S."/>
            <person name="Chowdhury A."/>
            <person name="Snigdha A.R."/>
            <person name="Mortoza M.S."/>
            <person name="Matin S.A."/>
            <person name="Hoque S.M.E."/>
            <person name="Islam M.K."/>
            <person name="Roy D.K."/>
            <person name="Haider R."/>
            <person name="Moosa M.M."/>
            <person name="Elias S.M."/>
            <person name="Hasan A.M."/>
            <person name="Jahan S."/>
            <person name="Shafiuddin M."/>
            <person name="Mahmood N."/>
            <person name="Shommy N.S."/>
        </authorList>
    </citation>
    <scope>NUCLEOTIDE SEQUENCE [LARGE SCALE GENOMIC DNA]</scope>
    <source>
        <strain evidence="6">cv. O-4</strain>
    </source>
</reference>
<accession>A0A1R3KYY6</accession>
<evidence type="ECO:0000256" key="1">
    <source>
        <dbReference type="ARBA" id="ARBA00022737"/>
    </source>
</evidence>
<dbReference type="Pfam" id="PF18052">
    <property type="entry name" value="Rx_N"/>
    <property type="match status" value="1"/>
</dbReference>
<protein>
    <submittedName>
        <fullName evidence="5">Disease resistance RPP8-like protein 2-like protein</fullName>
    </submittedName>
</protein>
<dbReference type="AlphaFoldDB" id="A0A1R3KYY6"/>
<evidence type="ECO:0000256" key="2">
    <source>
        <dbReference type="ARBA" id="ARBA00022741"/>
    </source>
</evidence>
<dbReference type="PANTHER" id="PTHR19338">
    <property type="entry name" value="TRANSLOCASE OF INNER MITOCHONDRIAL MEMBRANE 13 HOMOLOG"/>
    <property type="match status" value="1"/>
</dbReference>
<feature type="non-terminal residue" evidence="5">
    <location>
        <position position="90"/>
    </location>
</feature>
<keyword evidence="3" id="KW-0611">Plant defense</keyword>
<dbReference type="Proteomes" id="UP000187203">
    <property type="component" value="Unassembled WGS sequence"/>
</dbReference>
<feature type="domain" description="Disease resistance N-terminal" evidence="4">
    <location>
        <begin position="6"/>
        <end position="88"/>
    </location>
</feature>
<keyword evidence="1" id="KW-0677">Repeat</keyword>
<keyword evidence="2" id="KW-0547">Nucleotide-binding</keyword>
<evidence type="ECO:0000259" key="4">
    <source>
        <dbReference type="Pfam" id="PF18052"/>
    </source>
</evidence>
<dbReference type="OrthoDB" id="3027644at2759"/>
<dbReference type="STRING" id="93759.A0A1R3KYY6"/>
<dbReference type="PANTHER" id="PTHR19338:SF66">
    <property type="entry name" value="NB-ARC DOMAIN-CONTAINING PROTEIN"/>
    <property type="match status" value="1"/>
</dbReference>
<name>A0A1R3KYY6_9ROSI</name>
<dbReference type="InterPro" id="IPR041118">
    <property type="entry name" value="Rx_N"/>
</dbReference>
<dbReference type="CDD" id="cd14798">
    <property type="entry name" value="RX-CC_like"/>
    <property type="match status" value="1"/>
</dbReference>
<dbReference type="GO" id="GO:0006952">
    <property type="term" value="P:defense response"/>
    <property type="evidence" value="ECO:0007669"/>
    <property type="project" value="UniProtKB-KW"/>
</dbReference>
<organism evidence="5 6">
    <name type="scientific">Corchorus olitorius</name>
    <dbReference type="NCBI Taxonomy" id="93759"/>
    <lineage>
        <taxon>Eukaryota</taxon>
        <taxon>Viridiplantae</taxon>
        <taxon>Streptophyta</taxon>
        <taxon>Embryophyta</taxon>
        <taxon>Tracheophyta</taxon>
        <taxon>Spermatophyta</taxon>
        <taxon>Magnoliopsida</taxon>
        <taxon>eudicotyledons</taxon>
        <taxon>Gunneridae</taxon>
        <taxon>Pentapetalae</taxon>
        <taxon>rosids</taxon>
        <taxon>malvids</taxon>
        <taxon>Malvales</taxon>
        <taxon>Malvaceae</taxon>
        <taxon>Grewioideae</taxon>
        <taxon>Apeibeae</taxon>
        <taxon>Corchorus</taxon>
    </lineage>
</organism>
<evidence type="ECO:0000313" key="5">
    <source>
        <dbReference type="EMBL" id="OMP12306.1"/>
    </source>
</evidence>
<dbReference type="GO" id="GO:0000166">
    <property type="term" value="F:nucleotide binding"/>
    <property type="evidence" value="ECO:0007669"/>
    <property type="project" value="UniProtKB-KW"/>
</dbReference>
<dbReference type="EMBL" id="AWUE01009560">
    <property type="protein sequence ID" value="OMP12306.1"/>
    <property type="molecule type" value="Genomic_DNA"/>
</dbReference>
<dbReference type="Gene3D" id="1.20.5.4130">
    <property type="match status" value="1"/>
</dbReference>
<dbReference type="InterPro" id="IPR038005">
    <property type="entry name" value="RX-like_CC"/>
</dbReference>
<keyword evidence="6" id="KW-1185">Reference proteome</keyword>
<evidence type="ECO:0000313" key="6">
    <source>
        <dbReference type="Proteomes" id="UP000187203"/>
    </source>
</evidence>
<sequence>MEWSGVSSAVTRIGELLIQEGIYLWGVEDQVERLHGELKWMESFLLDAEARRADQDERTRLWISQVKKLACDAEDLIDTYALKIASKRKG</sequence>